<dbReference type="InterPro" id="IPR036388">
    <property type="entry name" value="WH-like_DNA-bd_sf"/>
</dbReference>
<dbReference type="InterPro" id="IPR016461">
    <property type="entry name" value="COMT-like"/>
</dbReference>
<dbReference type="SUPFAM" id="SSF53335">
    <property type="entry name" value="S-adenosyl-L-methionine-dependent methyltransferases"/>
    <property type="match status" value="1"/>
</dbReference>
<organism evidence="6 7">
    <name type="scientific">Crossiella equi</name>
    <dbReference type="NCBI Taxonomy" id="130796"/>
    <lineage>
        <taxon>Bacteria</taxon>
        <taxon>Bacillati</taxon>
        <taxon>Actinomycetota</taxon>
        <taxon>Actinomycetes</taxon>
        <taxon>Pseudonocardiales</taxon>
        <taxon>Pseudonocardiaceae</taxon>
        <taxon>Crossiella</taxon>
    </lineage>
</organism>
<dbReference type="Proteomes" id="UP001519363">
    <property type="component" value="Unassembled WGS sequence"/>
</dbReference>
<gene>
    <name evidence="6" type="ORF">JOF53_000302</name>
</gene>
<evidence type="ECO:0000259" key="5">
    <source>
        <dbReference type="Pfam" id="PF08100"/>
    </source>
</evidence>
<dbReference type="InterPro" id="IPR012967">
    <property type="entry name" value="COMT_dimerisation"/>
</dbReference>
<accession>A0ABS5A6T7</accession>
<feature type="domain" description="O-methyltransferase dimerisation" evidence="5">
    <location>
        <begin position="12"/>
        <end position="78"/>
    </location>
</feature>
<dbReference type="Pfam" id="PF00891">
    <property type="entry name" value="Methyltransf_2"/>
    <property type="match status" value="1"/>
</dbReference>
<reference evidence="6 7" key="1">
    <citation type="submission" date="2021-03" db="EMBL/GenBank/DDBJ databases">
        <title>Sequencing the genomes of 1000 actinobacteria strains.</title>
        <authorList>
            <person name="Klenk H.-P."/>
        </authorList>
    </citation>
    <scope>NUCLEOTIDE SEQUENCE [LARGE SCALE GENOMIC DNA]</scope>
    <source>
        <strain evidence="6 7">DSM 44580</strain>
    </source>
</reference>
<dbReference type="PROSITE" id="PS51683">
    <property type="entry name" value="SAM_OMT_II"/>
    <property type="match status" value="1"/>
</dbReference>
<evidence type="ECO:0000256" key="2">
    <source>
        <dbReference type="ARBA" id="ARBA00022679"/>
    </source>
</evidence>
<dbReference type="Gene3D" id="1.10.287.1350">
    <property type="match status" value="1"/>
</dbReference>
<evidence type="ECO:0000256" key="1">
    <source>
        <dbReference type="ARBA" id="ARBA00022603"/>
    </source>
</evidence>
<dbReference type="EMBL" id="JAGIOO010000001">
    <property type="protein sequence ID" value="MBP2471430.1"/>
    <property type="molecule type" value="Genomic_DNA"/>
</dbReference>
<dbReference type="InterPro" id="IPR029063">
    <property type="entry name" value="SAM-dependent_MTases_sf"/>
</dbReference>
<dbReference type="Gene3D" id="1.10.10.10">
    <property type="entry name" value="Winged helix-like DNA-binding domain superfamily/Winged helix DNA-binding domain"/>
    <property type="match status" value="1"/>
</dbReference>
<keyword evidence="1" id="KW-0489">Methyltransferase</keyword>
<dbReference type="PIRSF" id="PIRSF005739">
    <property type="entry name" value="O-mtase"/>
    <property type="match status" value="1"/>
</dbReference>
<dbReference type="CDD" id="cd02440">
    <property type="entry name" value="AdoMet_MTases"/>
    <property type="match status" value="1"/>
</dbReference>
<evidence type="ECO:0008006" key="8">
    <source>
        <dbReference type="Google" id="ProtNLM"/>
    </source>
</evidence>
<name>A0ABS5A6T7_9PSEU</name>
<comment type="caution">
    <text evidence="6">The sequence shown here is derived from an EMBL/GenBank/DDBJ whole genome shotgun (WGS) entry which is preliminary data.</text>
</comment>
<dbReference type="InterPro" id="IPR036390">
    <property type="entry name" value="WH_DNA-bd_sf"/>
</dbReference>
<dbReference type="Gene3D" id="3.40.50.150">
    <property type="entry name" value="Vaccinia Virus protein VP39"/>
    <property type="match status" value="1"/>
</dbReference>
<evidence type="ECO:0000313" key="7">
    <source>
        <dbReference type="Proteomes" id="UP001519363"/>
    </source>
</evidence>
<dbReference type="SUPFAM" id="SSF46785">
    <property type="entry name" value="Winged helix' DNA-binding domain"/>
    <property type="match status" value="1"/>
</dbReference>
<dbReference type="RefSeq" id="WP_249044738.1">
    <property type="nucleotide sequence ID" value="NZ_JAGIOO010000001.1"/>
</dbReference>
<evidence type="ECO:0000256" key="3">
    <source>
        <dbReference type="ARBA" id="ARBA00022691"/>
    </source>
</evidence>
<keyword evidence="2" id="KW-0808">Transferase</keyword>
<dbReference type="Pfam" id="PF08100">
    <property type="entry name" value="Dimerisation"/>
    <property type="match status" value="1"/>
</dbReference>
<keyword evidence="3" id="KW-0949">S-adenosyl-L-methionine</keyword>
<dbReference type="PANTHER" id="PTHR43712">
    <property type="entry name" value="PUTATIVE (AFU_ORTHOLOGUE AFUA_4G14580)-RELATED"/>
    <property type="match status" value="1"/>
</dbReference>
<keyword evidence="7" id="KW-1185">Reference proteome</keyword>
<dbReference type="PANTHER" id="PTHR43712:SF2">
    <property type="entry name" value="O-METHYLTRANSFERASE CICE"/>
    <property type="match status" value="1"/>
</dbReference>
<protein>
    <recommendedName>
        <fullName evidence="8">Methyltransferase</fullName>
    </recommendedName>
</protein>
<evidence type="ECO:0000313" key="6">
    <source>
        <dbReference type="EMBL" id="MBP2471430.1"/>
    </source>
</evidence>
<proteinExistence type="predicted"/>
<dbReference type="InterPro" id="IPR001077">
    <property type="entry name" value="COMT_C"/>
</dbReference>
<feature type="domain" description="O-methyltransferase C-terminal" evidence="4">
    <location>
        <begin position="108"/>
        <end position="308"/>
    </location>
</feature>
<sequence length="329" mass="35447">MPDDIAKLHDLAGLATPMTIRVAVTLGLPDRLRDTPATTAVLATELRADPTALELLLGHLATLGVLSRIEDGWQTTGFGALLGTDQDNGLANLLNLAHAGGRAELAFVDLLHSVTTGKPAYALRYGKDFWTDLGEHPRLRETFDRQMTDRLRAQVPTIVKAVDWTRFGTLVDVGGGPGSLLAAVLTEHPGLRGHLLDLPPTAATARRTFAEAGVSDRVEVTGGSFFDPLPAGADAYLLVDVLHNWGDEQAHQILHRCVEAARPDSRLLVIEPVGGVLAGTQFDLAMLVMFGGRERGLEEFRALAGPHGLVLDSVVELTRQRCLLEFRSE</sequence>
<evidence type="ECO:0000259" key="4">
    <source>
        <dbReference type="Pfam" id="PF00891"/>
    </source>
</evidence>